<proteinExistence type="inferred from homology"/>
<dbReference type="InterPro" id="IPR013760">
    <property type="entry name" value="Topo_IIA-like_dom_sf"/>
</dbReference>
<dbReference type="GO" id="GO:0003918">
    <property type="term" value="F:DNA topoisomerase type II (double strand cut, ATP-hydrolyzing) activity"/>
    <property type="evidence" value="ECO:0007669"/>
    <property type="project" value="UniProtKB-EC"/>
</dbReference>
<dbReference type="AlphaFoldDB" id="A0A953HMC0"/>
<evidence type="ECO:0000313" key="9">
    <source>
        <dbReference type="EMBL" id="MBY5957724.1"/>
    </source>
</evidence>
<dbReference type="PANTHER" id="PTHR43493:SF5">
    <property type="entry name" value="DNA GYRASE SUBUNIT A, CHLOROPLASTIC_MITOCHONDRIAL"/>
    <property type="match status" value="1"/>
</dbReference>
<dbReference type="InterPro" id="IPR050220">
    <property type="entry name" value="Type_II_DNA_Topoisomerases"/>
</dbReference>
<keyword evidence="5 6" id="KW-0413">Isomerase</keyword>
<keyword evidence="4 6" id="KW-0238">DNA-binding</keyword>
<dbReference type="GO" id="GO:0005524">
    <property type="term" value="F:ATP binding"/>
    <property type="evidence" value="ECO:0007669"/>
    <property type="project" value="InterPro"/>
</dbReference>
<dbReference type="SMART" id="SM00434">
    <property type="entry name" value="TOP4c"/>
    <property type="match status" value="1"/>
</dbReference>
<comment type="similarity">
    <text evidence="2">Belongs to the type II topoisomerase GyrA/ParC subunit family.</text>
</comment>
<dbReference type="Pfam" id="PF00521">
    <property type="entry name" value="DNA_topoisoIV"/>
    <property type="match status" value="1"/>
</dbReference>
<evidence type="ECO:0000256" key="1">
    <source>
        <dbReference type="ARBA" id="ARBA00000185"/>
    </source>
</evidence>
<feature type="domain" description="Topo IIA-type catalytic" evidence="8">
    <location>
        <begin position="35"/>
        <end position="455"/>
    </location>
</feature>
<dbReference type="SUPFAM" id="SSF56719">
    <property type="entry name" value="Type II DNA topoisomerase"/>
    <property type="match status" value="1"/>
</dbReference>
<dbReference type="PANTHER" id="PTHR43493">
    <property type="entry name" value="DNA GYRASE/TOPOISOMERASE SUBUNIT A"/>
    <property type="match status" value="1"/>
</dbReference>
<evidence type="ECO:0000256" key="4">
    <source>
        <dbReference type="ARBA" id="ARBA00023125"/>
    </source>
</evidence>
<keyword evidence="10" id="KW-1185">Reference proteome</keyword>
<dbReference type="GO" id="GO:0003677">
    <property type="term" value="F:DNA binding"/>
    <property type="evidence" value="ECO:0007669"/>
    <property type="project" value="UniProtKB-UniRule"/>
</dbReference>
<name>A0A953HMC0_9BACT</name>
<evidence type="ECO:0000313" key="10">
    <source>
        <dbReference type="Proteomes" id="UP000753961"/>
    </source>
</evidence>
<protein>
    <submittedName>
        <fullName evidence="9">DNA gyrase/topoisomerase IV subunit A</fullName>
    </submittedName>
</protein>
<evidence type="ECO:0000256" key="2">
    <source>
        <dbReference type="ARBA" id="ARBA00008263"/>
    </source>
</evidence>
<evidence type="ECO:0000256" key="3">
    <source>
        <dbReference type="ARBA" id="ARBA00023029"/>
    </source>
</evidence>
<evidence type="ECO:0000256" key="5">
    <source>
        <dbReference type="ARBA" id="ARBA00023235"/>
    </source>
</evidence>
<feature type="region of interest" description="Disordered" evidence="7">
    <location>
        <begin position="835"/>
        <end position="875"/>
    </location>
</feature>
<dbReference type="NCBIfam" id="NF007209">
    <property type="entry name" value="PRK09631.1"/>
    <property type="match status" value="1"/>
</dbReference>
<organism evidence="9 10">
    <name type="scientific">Membranihabitans marinus</name>
    <dbReference type="NCBI Taxonomy" id="1227546"/>
    <lineage>
        <taxon>Bacteria</taxon>
        <taxon>Pseudomonadati</taxon>
        <taxon>Bacteroidota</taxon>
        <taxon>Saprospiria</taxon>
        <taxon>Saprospirales</taxon>
        <taxon>Saprospiraceae</taxon>
        <taxon>Membranihabitans</taxon>
    </lineage>
</organism>
<reference evidence="9" key="1">
    <citation type="submission" date="2021-06" db="EMBL/GenBank/DDBJ databases">
        <title>44 bacteria genomes isolated from Dapeng, Shenzhen.</title>
        <authorList>
            <person name="Zheng W."/>
            <person name="Yu S."/>
            <person name="Huang Y."/>
        </authorList>
    </citation>
    <scope>NUCLEOTIDE SEQUENCE</scope>
    <source>
        <strain evidence="9">DP5N28-2</strain>
    </source>
</reference>
<comment type="catalytic activity">
    <reaction evidence="1 6">
        <text>ATP-dependent breakage, passage and rejoining of double-stranded DNA.</text>
        <dbReference type="EC" id="5.6.2.2"/>
    </reaction>
</comment>
<evidence type="ECO:0000256" key="7">
    <source>
        <dbReference type="SAM" id="MobiDB-lite"/>
    </source>
</evidence>
<sequence>MAEEKSNGSTVIGLDGMYENYFLDYASYVILERAIPTIEDGLKPVQRRILHAMFQMNDGRFHKVANIIGQTMQYHPHGDAAIGDALVKLGQKDLLIDQQGNWGNIATGDAASAPRYIEARLSHFALEVAFNKHITDWQLSYDGRNKEPIQLPMKFPLLLAQGAEGIAVGLSTRIMPHNFNELIDASIKILQDKSFTIYPDFQTGGYLDITDYNHGERGGRIKVRARIEKQDKNTLVIKEIPYGTTTSSLIDSILKANDKGKINIKKITDNTAKEVEVVIDLASGQSPELTIEALYAFTYCEVSISPNACVIVDDKPMFLDVREILRRSTMHTKALMRAELKIQEKEWLDKYHFASLEKIFIENRVYHEIEEAETWEAVLEIIDAEMRKYIAEPDEEILPGDDRLVLARPFIQDDILRLTEIKIKKISKYNKFKAEEAIQALQDEIDKTRHHLAHLTEYCIDYFTHLKDKYGKDRQRRTKITTFGEIEIQQVVANNAKLYVNYEEGFIGSGLKKATFIRDCSDIDDVIAFRKDGHFQVSKIDDKVFMGKDILHADIWYRGDERTTYHMVYLDGKSKRTYIKRFQVKALTRDREYDLTKGTKGSRVLYFSVHPNGESEVIKVTLSSNTRARKKVFEFDFGDLDIKGRRANGNILTKYAVRKIEHKETGGSTLEALKVYMDNATGQLNMEERGRFVGEFEGADQLIVIHKDGSYELLDFDPNLRLPVESVHTVARFEPEIIWNVVYYEGSKKWTMVKRFQIETSTTSQRFPFLTEHRSTKLLLITPESKTKVMYRDGEKNEEEFVFEEFIDVKGWKALGNKLDESKVKIIEVEVPDIAEDDEGAEASKDKEGEDKDEFSPGDTVDLQVKKGGQGDLFD</sequence>
<dbReference type="InterPro" id="IPR013757">
    <property type="entry name" value="Topo_IIA_A_a_sf"/>
</dbReference>
<dbReference type="NCBIfam" id="NF009397">
    <property type="entry name" value="PRK12758.1"/>
    <property type="match status" value="1"/>
</dbReference>
<dbReference type="InterPro" id="IPR013758">
    <property type="entry name" value="Topo_IIA_A/C_ab"/>
</dbReference>
<dbReference type="Gene3D" id="1.10.268.10">
    <property type="entry name" value="Topoisomerase, domain 3"/>
    <property type="match status" value="1"/>
</dbReference>
<dbReference type="Gene3D" id="3.30.1360.40">
    <property type="match status" value="1"/>
</dbReference>
<dbReference type="InterPro" id="IPR002205">
    <property type="entry name" value="Topo_IIA_dom_A"/>
</dbReference>
<dbReference type="PROSITE" id="PS52040">
    <property type="entry name" value="TOPO_IIA"/>
    <property type="match status" value="1"/>
</dbReference>
<evidence type="ECO:0000256" key="6">
    <source>
        <dbReference type="PROSITE-ProRule" id="PRU01384"/>
    </source>
</evidence>
<dbReference type="GO" id="GO:0009330">
    <property type="term" value="C:DNA topoisomerase type II (double strand cut, ATP-hydrolyzing) complex"/>
    <property type="evidence" value="ECO:0007669"/>
    <property type="project" value="TreeGrafter"/>
</dbReference>
<dbReference type="Gene3D" id="3.90.199.10">
    <property type="entry name" value="Topoisomerase II, domain 5"/>
    <property type="match status" value="1"/>
</dbReference>
<accession>A0A953HMC0</accession>
<dbReference type="GO" id="GO:0005737">
    <property type="term" value="C:cytoplasm"/>
    <property type="evidence" value="ECO:0007669"/>
    <property type="project" value="TreeGrafter"/>
</dbReference>
<dbReference type="EMBL" id="JAHVHU010000006">
    <property type="protein sequence ID" value="MBY5957724.1"/>
    <property type="molecule type" value="Genomic_DNA"/>
</dbReference>
<dbReference type="GO" id="GO:0006265">
    <property type="term" value="P:DNA topological change"/>
    <property type="evidence" value="ECO:0007669"/>
    <property type="project" value="UniProtKB-UniRule"/>
</dbReference>
<feature type="active site" description="O-(5'-phospho-DNA)-tyrosine intermediate" evidence="6">
    <location>
        <position position="116"/>
    </location>
</feature>
<gene>
    <name evidence="9" type="ORF">KUV50_06260</name>
</gene>
<evidence type="ECO:0000259" key="8">
    <source>
        <dbReference type="PROSITE" id="PS52040"/>
    </source>
</evidence>
<keyword evidence="3 6" id="KW-0799">Topoisomerase</keyword>
<comment type="caution">
    <text evidence="9">The sequence shown here is derived from an EMBL/GenBank/DDBJ whole genome shotgun (WGS) entry which is preliminary data.</text>
</comment>
<dbReference type="RefSeq" id="WP_222579247.1">
    <property type="nucleotide sequence ID" value="NZ_JAHVHU010000006.1"/>
</dbReference>
<dbReference type="Proteomes" id="UP000753961">
    <property type="component" value="Unassembled WGS sequence"/>
</dbReference>